<feature type="domain" description="Follistatin-like" evidence="3">
    <location>
        <begin position="666"/>
        <end position="689"/>
    </location>
</feature>
<feature type="chain" id="PRO_5003010489" evidence="2">
    <location>
        <begin position="31"/>
        <end position="1867"/>
    </location>
</feature>
<feature type="domain" description="Follistatin-like" evidence="3">
    <location>
        <begin position="736"/>
        <end position="754"/>
    </location>
</feature>
<gene>
    <name evidence="4" type="ordered locus">Hoch_6795</name>
</gene>
<dbReference type="Pfam" id="PF11617">
    <property type="entry name" value="Cu-binding_MopE"/>
    <property type="match status" value="14"/>
</dbReference>
<feature type="region of interest" description="Disordered" evidence="1">
    <location>
        <begin position="123"/>
        <end position="148"/>
    </location>
</feature>
<protein>
    <submittedName>
        <fullName evidence="4">Myxococcales GC_trans_RRR domain protein</fullName>
    </submittedName>
</protein>
<accession>D0LUD6</accession>
<feature type="domain" description="Follistatin-like" evidence="3">
    <location>
        <begin position="798"/>
        <end position="818"/>
    </location>
</feature>
<reference evidence="4 5" key="1">
    <citation type="journal article" date="2010" name="Stand. Genomic Sci.">
        <title>Complete genome sequence of Haliangium ochraceum type strain (SMP-2).</title>
        <authorList>
            <consortium name="US DOE Joint Genome Institute (JGI-PGF)"/>
            <person name="Ivanova N."/>
            <person name="Daum C."/>
            <person name="Lang E."/>
            <person name="Abt B."/>
            <person name="Kopitz M."/>
            <person name="Saunders E."/>
            <person name="Lapidus A."/>
            <person name="Lucas S."/>
            <person name="Glavina Del Rio T."/>
            <person name="Nolan M."/>
            <person name="Tice H."/>
            <person name="Copeland A."/>
            <person name="Cheng J.F."/>
            <person name="Chen F."/>
            <person name="Bruce D."/>
            <person name="Goodwin L."/>
            <person name="Pitluck S."/>
            <person name="Mavromatis K."/>
            <person name="Pati A."/>
            <person name="Mikhailova N."/>
            <person name="Chen A."/>
            <person name="Palaniappan K."/>
            <person name="Land M."/>
            <person name="Hauser L."/>
            <person name="Chang Y.J."/>
            <person name="Jeffries C.D."/>
            <person name="Detter J.C."/>
            <person name="Brettin T."/>
            <person name="Rohde M."/>
            <person name="Goker M."/>
            <person name="Bristow J."/>
            <person name="Markowitz V."/>
            <person name="Eisen J.A."/>
            <person name="Hugenholtz P."/>
            <person name="Kyrpides N.C."/>
            <person name="Klenk H.P."/>
        </authorList>
    </citation>
    <scope>NUCLEOTIDE SEQUENCE [LARGE SCALE GENOMIC DNA]</scope>
    <source>
        <strain evidence="5">DSM 14365 / CIP 107738 / JCM 11303 / AJ 13395 / SMP-2</strain>
    </source>
</reference>
<feature type="domain" description="Follistatin-like" evidence="3">
    <location>
        <begin position="643"/>
        <end position="663"/>
    </location>
</feature>
<sequence length="1867" mass="190531">MSSARPLFPRLRRSLLPAVALAAIAGGAHATVTQVDGTIIPEGNNLQDALDGEGESLDAILDAAELPEVFLPNLTQAVTFSDVAEGAGFENSIGWYNVGDDVSTAEGRRLNLHPILGCGTTMENHAPPPTNEPSHRNHHHGNPSFYRRTAEPGNSISVDFSAEQAAGRYRGGFIAFYMITPEDSGGSSGGSCGDFPSSAFFGRIYFTQKDLNNDGDFVHHLVYNSTQTPDRFYFGFEDLFRGGDNDFEDMLIAVDGLTPPCIPTPEICGDGIDNDCDGLVDGDDDDVIGVDQPCNCDGVELTCTDGPQLGLCQEGVTVCEDDEIQCTPIVEPEAEICNALDDDCDGQVDDNPAGSGGSCDGSDADQCPDDVLVCEGGAITCVDVPPPADDPDRFVEVCDGIDNDCNGQIDDNPVDGGGSCGSDIGVCTPGELVCQDGAIVCQGATGPSPEVCDGLDNDCDGQTDENPSDAGGTCPGGNPVGVCSPGSLVCSGGALVCVGRIDPTPEICDGLDNDCDGVEDDDPIDVGNPCIEPGFCTPGVIECLNGVPSCEGGATGSPEICNGIDDDCNGQIDDNPSDVGGICGGGACGDGVLQCINGAPECVGGTDGSPEICNGIDDDCDGETDEGELCEGGTCQNGTCSSPCADGEFPCPPGQLCEAGYCVGDPCRNVTCPAGPDGSLQVCVAGACQSICDTTSCPGNLVCRSVDGSCVPNTCHYLPLCGADELCVDAACISDPCEGVDCGDGGFCRAGECVASCAGVICAVGEQCQSGACVATGCPSGCSEGRVCSPSGTCIADPCRSVRCGPGQTCEPNTGECVADPCNGVTCPGAQICRFGECINESDLQPRPEEERVTAAGGGCSAAGSDAAPWPILVLLGLGLALRRRRGRGLLGASALAALLALGGCNTNPYCINCETTRDAGGGFDAGEIDAMTPETLCDMGIVQPEVCDGVDNDCDGDIDEDFDLQSDIDNCGACSASCLREGAQTMCALGTCQVGDCFPGFVDLDGDPANGCEYACFRSNGGVESCDGLDNDCDGEADEDFDLNTDDNCGACGAVCSRFQADAHCVAGTCTFDPDTDCQPGFIDLDGNPSNGCEYACTVSNGGTETCDFRDNDCDGQVDEDTDLASDPSNCGTCGRVCNFLNADEVCTSGTCGIGSCAPGFHDANGQLVDGCEYACTVSNGGVERCDGVDNDCDGVVDDQPSDVGGACSSLPGNVARGVCQRDGVRVCAAGVAVCSGATAPTVETCDTLDNDCDGVTDEGADGTPLRLACYGGPGGTQGVGVCAGGFETCVGGSFNGVCSGQTLPASESCDGFDNDCDGSVDEAGGGGPITQTCYTGTPGSAGQGICESGTQTCVFGSFGTCVGEVTDEPTDFCGDGIDNDCDSADEDAEGCFAIAPDEFRLDGNGGSQSSAPGEDHSFDLVLATGGSPRGANVYAVWSDLGNGNSDVFFRSSSDGGVTWGNIRNLTNSGGHFGDPAVKPFIVVSPGTGSAGADRVYIVYQRVAGGLRSLRLLSSADGGANFTAPDDPLSDPSDDAFHHHAAVSANGQVLSVVWENLDPSSLVRDIFGRVVSGGGATLENRRQLNVQSGANPVAGRPQAAVTSSGRFVWVWREARADATTDVFATFSDSRSAAISAGSERRLDQDGAGTRNSDFPQLKQAGQNLYVVWQDISTQPGGGSDVVFTRSLDNAGSFRPEQIIDDPALEVSSSFTPTLAVDPRGASNSDDRVYIAWEDRRQGTQIFAARSTDSGASFAAPKRASSSGGVAIAGLTRAPQIAFTGGDTVAIAYINNQGGGPEKVFVTSSIDAGLSWQLTHERVDASTRQALSPVVVGVLGGGLTNAALVGWIDFRGANGVRGDPFVRRIGH</sequence>
<dbReference type="Proteomes" id="UP000001880">
    <property type="component" value="Chromosome"/>
</dbReference>
<evidence type="ECO:0000259" key="3">
    <source>
        <dbReference type="SMART" id="SM00274"/>
    </source>
</evidence>
<organism evidence="4 5">
    <name type="scientific">Haliangium ochraceum (strain DSM 14365 / JCM 11303 / SMP-2)</name>
    <dbReference type="NCBI Taxonomy" id="502025"/>
    <lineage>
        <taxon>Bacteria</taxon>
        <taxon>Pseudomonadati</taxon>
        <taxon>Myxococcota</taxon>
        <taxon>Polyangia</taxon>
        <taxon>Haliangiales</taxon>
        <taxon>Kofleriaceae</taxon>
        <taxon>Haliangium</taxon>
    </lineage>
</organism>
<keyword evidence="2" id="KW-0732">Signal</keyword>
<evidence type="ECO:0000256" key="2">
    <source>
        <dbReference type="SAM" id="SignalP"/>
    </source>
</evidence>
<keyword evidence="5" id="KW-1185">Reference proteome</keyword>
<feature type="domain" description="Follistatin-like" evidence="3">
    <location>
        <begin position="691"/>
        <end position="711"/>
    </location>
</feature>
<dbReference type="SMART" id="SM00274">
    <property type="entry name" value="FOLN"/>
    <property type="match status" value="7"/>
</dbReference>
<dbReference type="Gene3D" id="2.120.10.10">
    <property type="match status" value="2"/>
</dbReference>
<feature type="domain" description="Follistatin-like" evidence="3">
    <location>
        <begin position="756"/>
        <end position="774"/>
    </location>
</feature>
<dbReference type="InterPro" id="IPR025193">
    <property type="entry name" value="DUF4114"/>
</dbReference>
<dbReference type="Pfam" id="PF13448">
    <property type="entry name" value="DUF4114"/>
    <property type="match status" value="1"/>
</dbReference>
<feature type="signal peptide" evidence="2">
    <location>
        <begin position="1"/>
        <end position="30"/>
    </location>
</feature>
<dbReference type="SUPFAM" id="SSF50939">
    <property type="entry name" value="Sialidases"/>
    <property type="match status" value="2"/>
</dbReference>
<dbReference type="InterPro" id="IPR021655">
    <property type="entry name" value="Put_metal-bd"/>
</dbReference>
<feature type="domain" description="Follistatin-like" evidence="3">
    <location>
        <begin position="821"/>
        <end position="839"/>
    </location>
</feature>
<dbReference type="HOGENOM" id="CLU_236508_0_0_7"/>
<dbReference type="STRING" id="502025.Hoch_6795"/>
<dbReference type="InterPro" id="IPR024038">
    <property type="entry name" value="MYXO-CTERM"/>
</dbReference>
<feature type="region of interest" description="Disordered" evidence="1">
    <location>
        <begin position="1635"/>
        <end position="1656"/>
    </location>
</feature>
<dbReference type="KEGG" id="hoh:Hoch_6795"/>
<dbReference type="RefSeq" id="WP_012831851.1">
    <property type="nucleotide sequence ID" value="NC_013440.1"/>
</dbReference>
<dbReference type="CDD" id="cd15482">
    <property type="entry name" value="Sialidase_non-viral"/>
    <property type="match status" value="1"/>
</dbReference>
<dbReference type="eggNOG" id="COG5184">
    <property type="taxonomic scope" value="Bacteria"/>
</dbReference>
<dbReference type="NCBIfam" id="TIGR03901">
    <property type="entry name" value="MYXO-CTERM"/>
    <property type="match status" value="1"/>
</dbReference>
<name>D0LUD6_HALO1</name>
<evidence type="ECO:0000313" key="4">
    <source>
        <dbReference type="EMBL" id="ACY19259.1"/>
    </source>
</evidence>
<dbReference type="InterPro" id="IPR003645">
    <property type="entry name" value="Fol_N"/>
</dbReference>
<proteinExistence type="predicted"/>
<dbReference type="InterPro" id="IPR036278">
    <property type="entry name" value="Sialidase_sf"/>
</dbReference>
<dbReference type="OrthoDB" id="9764969at2"/>
<evidence type="ECO:0000313" key="5">
    <source>
        <dbReference type="Proteomes" id="UP000001880"/>
    </source>
</evidence>
<dbReference type="EMBL" id="CP001804">
    <property type="protein sequence ID" value="ACY19259.1"/>
    <property type="molecule type" value="Genomic_DNA"/>
</dbReference>
<evidence type="ECO:0000256" key="1">
    <source>
        <dbReference type="SAM" id="MobiDB-lite"/>
    </source>
</evidence>